<sequence length="153" mass="16819">MGKTSGEEKECHICPITHEDIKSNDSRLVPIIINSIHKPQRTHIQPVRQTLIAQIEAGNAMGSLVRLARNMTNSSRRRPDQLLKQSTRPPSAARHSSSLLAREAACKESDSISRGTRDASNAKESPTLRAYSSVASTEIRLGARIARAPTRFP</sequence>
<protein>
    <submittedName>
        <fullName evidence="2">Uncharacterized protein</fullName>
    </submittedName>
</protein>
<keyword evidence="5" id="KW-1185">Reference proteome</keyword>
<dbReference type="EMBL" id="CAEKKB010000003">
    <property type="protein sequence ID" value="CAB4304065.1"/>
    <property type="molecule type" value="Genomic_DNA"/>
</dbReference>
<dbReference type="AlphaFoldDB" id="A0A6J5UAY6"/>
<dbReference type="Proteomes" id="UP000507245">
    <property type="component" value="Unassembled WGS sequence"/>
</dbReference>
<evidence type="ECO:0000313" key="3">
    <source>
        <dbReference type="EMBL" id="CAB4304065.1"/>
    </source>
</evidence>
<proteinExistence type="predicted"/>
<reference evidence="2 4" key="2">
    <citation type="submission" date="2020-05" db="EMBL/GenBank/DDBJ databases">
        <authorList>
            <person name="Campoy J."/>
            <person name="Schneeberger K."/>
            <person name="Spophaly S."/>
        </authorList>
    </citation>
    <scope>NUCLEOTIDE SEQUENCE [LARGE SCALE GENOMIC DNA]</scope>
    <source>
        <strain evidence="2">PruArmRojPasFocal</strain>
    </source>
</reference>
<reference evidence="5" key="1">
    <citation type="journal article" date="2020" name="Genome Biol.">
        <title>Gamete binning: chromosome-level and haplotype-resolved genome assembly enabled by high-throughput single-cell sequencing of gamete genomes.</title>
        <authorList>
            <person name="Campoy J.A."/>
            <person name="Sun H."/>
            <person name="Goel M."/>
            <person name="Jiao W.-B."/>
            <person name="Folz-Donahue K."/>
            <person name="Wang N."/>
            <person name="Rubio M."/>
            <person name="Liu C."/>
            <person name="Kukat C."/>
            <person name="Ruiz D."/>
            <person name="Huettel B."/>
            <person name="Schneeberger K."/>
        </authorList>
    </citation>
    <scope>NUCLEOTIDE SEQUENCE [LARGE SCALE GENOMIC DNA]</scope>
    <source>
        <strain evidence="5">cv. Rojo Pasion</strain>
    </source>
</reference>
<evidence type="ECO:0000313" key="2">
    <source>
        <dbReference type="EMBL" id="CAB4273403.1"/>
    </source>
</evidence>
<dbReference type="Proteomes" id="UP000507222">
    <property type="component" value="Unassembled WGS sequence"/>
</dbReference>
<organism evidence="2 4">
    <name type="scientific">Prunus armeniaca</name>
    <name type="common">Apricot</name>
    <name type="synonym">Armeniaca vulgaris</name>
    <dbReference type="NCBI Taxonomy" id="36596"/>
    <lineage>
        <taxon>Eukaryota</taxon>
        <taxon>Viridiplantae</taxon>
        <taxon>Streptophyta</taxon>
        <taxon>Embryophyta</taxon>
        <taxon>Tracheophyta</taxon>
        <taxon>Spermatophyta</taxon>
        <taxon>Magnoliopsida</taxon>
        <taxon>eudicotyledons</taxon>
        <taxon>Gunneridae</taxon>
        <taxon>Pentapetalae</taxon>
        <taxon>rosids</taxon>
        <taxon>fabids</taxon>
        <taxon>Rosales</taxon>
        <taxon>Rosaceae</taxon>
        <taxon>Amygdaloideae</taxon>
        <taxon>Amygdaleae</taxon>
        <taxon>Prunus</taxon>
    </lineage>
</organism>
<evidence type="ECO:0000313" key="5">
    <source>
        <dbReference type="Proteomes" id="UP000507245"/>
    </source>
</evidence>
<feature type="compositionally biased region" description="Basic and acidic residues" evidence="1">
    <location>
        <begin position="104"/>
        <end position="121"/>
    </location>
</feature>
<dbReference type="EMBL" id="CAEKDK010000003">
    <property type="protein sequence ID" value="CAB4273403.1"/>
    <property type="molecule type" value="Genomic_DNA"/>
</dbReference>
<evidence type="ECO:0000256" key="1">
    <source>
        <dbReference type="SAM" id="MobiDB-lite"/>
    </source>
</evidence>
<accession>A0A6J5UAY6</accession>
<feature type="compositionally biased region" description="Low complexity" evidence="1">
    <location>
        <begin position="86"/>
        <end position="103"/>
    </location>
</feature>
<gene>
    <name evidence="2" type="ORF">CURHAP_LOCUS21003</name>
    <name evidence="3" type="ORF">ORAREDHAP_LOCUS21312</name>
</gene>
<evidence type="ECO:0000313" key="4">
    <source>
        <dbReference type="Proteomes" id="UP000507222"/>
    </source>
</evidence>
<name>A0A6J5UAY6_PRUAR</name>
<feature type="region of interest" description="Disordered" evidence="1">
    <location>
        <begin position="71"/>
        <end position="128"/>
    </location>
</feature>